<protein>
    <submittedName>
        <fullName evidence="1">Uncharacterized protein</fullName>
    </submittedName>
</protein>
<dbReference type="AlphaFoldDB" id="A0A6M3KDF3"/>
<name>A0A6M3KDF3_9ZZZZ</name>
<dbReference type="EMBL" id="MT142387">
    <property type="protein sequence ID" value="QJA79585.1"/>
    <property type="molecule type" value="Genomic_DNA"/>
</dbReference>
<proteinExistence type="predicted"/>
<accession>A0A6M3KDF3</accession>
<evidence type="ECO:0000313" key="1">
    <source>
        <dbReference type="EMBL" id="QJA79585.1"/>
    </source>
</evidence>
<sequence>MKFPTFDSDGYPTDETLKTIEEWPYTDFPALMVYVAEAWKWGCLTNEPSKIEPIFDKKFEDDGYWWCGVTGGWSGNEDLVAAMSRNTMFAALCWVADVRGGYHEFHVSPTHN</sequence>
<reference evidence="1" key="1">
    <citation type="submission" date="2020-03" db="EMBL/GenBank/DDBJ databases">
        <title>The deep terrestrial virosphere.</title>
        <authorList>
            <person name="Holmfeldt K."/>
            <person name="Nilsson E."/>
            <person name="Simone D."/>
            <person name="Lopez-Fernandez M."/>
            <person name="Wu X."/>
            <person name="de Brujin I."/>
            <person name="Lundin D."/>
            <person name="Andersson A."/>
            <person name="Bertilsson S."/>
            <person name="Dopson M."/>
        </authorList>
    </citation>
    <scope>NUCLEOTIDE SEQUENCE</scope>
    <source>
        <strain evidence="1">MM415A00857</strain>
    </source>
</reference>
<gene>
    <name evidence="1" type="ORF">MM415A00857_0004</name>
</gene>
<organism evidence="1">
    <name type="scientific">viral metagenome</name>
    <dbReference type="NCBI Taxonomy" id="1070528"/>
    <lineage>
        <taxon>unclassified sequences</taxon>
        <taxon>metagenomes</taxon>
        <taxon>organismal metagenomes</taxon>
    </lineage>
</organism>